<evidence type="ECO:0000256" key="2">
    <source>
        <dbReference type="SAM" id="Phobius"/>
    </source>
</evidence>
<dbReference type="Proteomes" id="UP000594260">
    <property type="component" value="Unplaced"/>
</dbReference>
<proteinExistence type="predicted"/>
<protein>
    <submittedName>
        <fullName evidence="3">Uncharacterized protein</fullName>
    </submittedName>
</protein>
<evidence type="ECO:0000313" key="4">
    <source>
        <dbReference type="Proteomes" id="UP000594260"/>
    </source>
</evidence>
<evidence type="ECO:0000313" key="3">
    <source>
        <dbReference type="EnsemblMetazoa" id="XP_022655369"/>
    </source>
</evidence>
<evidence type="ECO:0000256" key="1">
    <source>
        <dbReference type="SAM" id="MobiDB-lite"/>
    </source>
</evidence>
<dbReference type="GeneID" id="111247982"/>
<keyword evidence="2" id="KW-1133">Transmembrane helix</keyword>
<organism evidence="3 4">
    <name type="scientific">Varroa destructor</name>
    <name type="common">Honeybee mite</name>
    <dbReference type="NCBI Taxonomy" id="109461"/>
    <lineage>
        <taxon>Eukaryota</taxon>
        <taxon>Metazoa</taxon>
        <taxon>Ecdysozoa</taxon>
        <taxon>Arthropoda</taxon>
        <taxon>Chelicerata</taxon>
        <taxon>Arachnida</taxon>
        <taxon>Acari</taxon>
        <taxon>Parasitiformes</taxon>
        <taxon>Mesostigmata</taxon>
        <taxon>Gamasina</taxon>
        <taxon>Dermanyssoidea</taxon>
        <taxon>Varroidae</taxon>
        <taxon>Varroa</taxon>
    </lineage>
</organism>
<dbReference type="AlphaFoldDB" id="A0A7M7JS85"/>
<accession>A0A7M7JS85</accession>
<reference evidence="3" key="1">
    <citation type="submission" date="2021-01" db="UniProtKB">
        <authorList>
            <consortium name="EnsemblMetazoa"/>
        </authorList>
    </citation>
    <scope>IDENTIFICATION</scope>
</reference>
<sequence>MLRPVFALISSVAPRFAAQFAPEALFDLRHDSHEWYLPSYHYGKTKDLQSRHFFESEEFLLFLLGLGLASVLGMATVLAPLNQMLYTNAIYGAGGGYAPIPIGPGVFASQHGRRRRRSPSTHDYRRKARIETIKRRLKRASRRYNSARSRIPDPRRTNPTEKSSLFWKSDSCHKFHFETPRSRV</sequence>
<keyword evidence="2" id="KW-0472">Membrane</keyword>
<keyword evidence="4" id="KW-1185">Reference proteome</keyword>
<feature type="transmembrane region" description="Helical" evidence="2">
    <location>
        <begin position="59"/>
        <end position="81"/>
    </location>
</feature>
<feature type="region of interest" description="Disordered" evidence="1">
    <location>
        <begin position="141"/>
        <end position="163"/>
    </location>
</feature>
<dbReference type="EnsemblMetazoa" id="XM_022799634">
    <property type="protein sequence ID" value="XP_022655369"/>
    <property type="gene ID" value="LOC111247982"/>
</dbReference>
<keyword evidence="2" id="KW-0812">Transmembrane</keyword>
<name>A0A7M7JS85_VARDE</name>
<dbReference type="RefSeq" id="XP_022655369.1">
    <property type="nucleotide sequence ID" value="XM_022799634.1"/>
</dbReference>
<feature type="compositionally biased region" description="Basic and acidic residues" evidence="1">
    <location>
        <begin position="150"/>
        <end position="159"/>
    </location>
</feature>